<dbReference type="Proteomes" id="UP000186922">
    <property type="component" value="Unassembled WGS sequence"/>
</dbReference>
<proteinExistence type="predicted"/>
<dbReference type="PANTHER" id="PTHR13639">
    <property type="entry name" value="CYTOCHROME C OXIDASE ASSEMBLY FACTOR 4 HOMOLOG, MITOCHONDRIAL"/>
    <property type="match status" value="1"/>
</dbReference>
<dbReference type="GO" id="GO:0005758">
    <property type="term" value="C:mitochondrial intermembrane space"/>
    <property type="evidence" value="ECO:0007669"/>
    <property type="project" value="InterPro"/>
</dbReference>
<protein>
    <recommendedName>
        <fullName evidence="3">CHCH domain-containing protein</fullName>
    </recommendedName>
</protein>
<dbReference type="EMBL" id="BDGG01000002">
    <property type="protein sequence ID" value="GAU93838.1"/>
    <property type="molecule type" value="Genomic_DNA"/>
</dbReference>
<dbReference type="PANTHER" id="PTHR13639:SF2">
    <property type="entry name" value="CYTOCHROME C OXIDASE ASSEMBLY FACTOR 4 HOMOLOG, MITOCHONDRIAL"/>
    <property type="match status" value="1"/>
</dbReference>
<evidence type="ECO:0008006" key="3">
    <source>
        <dbReference type="Google" id="ProtNLM"/>
    </source>
</evidence>
<organism evidence="1 2">
    <name type="scientific">Ramazzottius varieornatus</name>
    <name type="common">Water bear</name>
    <name type="synonym">Tardigrade</name>
    <dbReference type="NCBI Taxonomy" id="947166"/>
    <lineage>
        <taxon>Eukaryota</taxon>
        <taxon>Metazoa</taxon>
        <taxon>Ecdysozoa</taxon>
        <taxon>Tardigrada</taxon>
        <taxon>Eutardigrada</taxon>
        <taxon>Parachela</taxon>
        <taxon>Hypsibioidea</taxon>
        <taxon>Ramazzottiidae</taxon>
        <taxon>Ramazzottius</taxon>
    </lineage>
</organism>
<evidence type="ECO:0000313" key="1">
    <source>
        <dbReference type="EMBL" id="GAU93838.1"/>
    </source>
</evidence>
<keyword evidence="2" id="KW-1185">Reference proteome</keyword>
<comment type="caution">
    <text evidence="1">The sequence shown here is derived from an EMBL/GenBank/DDBJ whole genome shotgun (WGS) entry which is preliminary data.</text>
</comment>
<dbReference type="SUPFAM" id="SSF47072">
    <property type="entry name" value="Cysteine alpha-hairpin motif"/>
    <property type="match status" value="1"/>
</dbReference>
<accession>A0A1D1V5R3</accession>
<sequence>MSEQKNVTSATEDEEDPVAKAIQKTGCLDIHHALQECMAEKQDWRKCQDLVQQFKECMNNRNPQNLIHR</sequence>
<evidence type="ECO:0000313" key="2">
    <source>
        <dbReference type="Proteomes" id="UP000186922"/>
    </source>
</evidence>
<dbReference type="GO" id="GO:0033617">
    <property type="term" value="P:mitochondrial respiratory chain complex IV assembly"/>
    <property type="evidence" value="ECO:0007669"/>
    <property type="project" value="InterPro"/>
</dbReference>
<dbReference type="PROSITE" id="PS51808">
    <property type="entry name" value="CHCH"/>
    <property type="match status" value="1"/>
</dbReference>
<dbReference type="OrthoDB" id="5586401at2759"/>
<dbReference type="STRING" id="947166.A0A1D1V5R3"/>
<name>A0A1D1V5R3_RAMVA</name>
<dbReference type="InterPro" id="IPR009069">
    <property type="entry name" value="Cys_alpha_HP_mot_SF"/>
</dbReference>
<dbReference type="AlphaFoldDB" id="A0A1D1V5R3"/>
<gene>
    <name evidence="1" type="primary">RvY_05712-1</name>
    <name evidence="1" type="synonym">RvY_05712.1</name>
    <name evidence="1" type="ORF">RvY_05712</name>
</gene>
<dbReference type="InterPro" id="IPR039870">
    <property type="entry name" value="Coa4-like"/>
</dbReference>
<reference evidence="1 2" key="1">
    <citation type="journal article" date="2016" name="Nat. Commun.">
        <title>Extremotolerant tardigrade genome and improved radiotolerance of human cultured cells by tardigrade-unique protein.</title>
        <authorList>
            <person name="Hashimoto T."/>
            <person name="Horikawa D.D."/>
            <person name="Saito Y."/>
            <person name="Kuwahara H."/>
            <person name="Kozuka-Hata H."/>
            <person name="Shin-I T."/>
            <person name="Minakuchi Y."/>
            <person name="Ohishi K."/>
            <person name="Motoyama A."/>
            <person name="Aizu T."/>
            <person name="Enomoto A."/>
            <person name="Kondo K."/>
            <person name="Tanaka S."/>
            <person name="Hara Y."/>
            <person name="Koshikawa S."/>
            <person name="Sagara H."/>
            <person name="Miura T."/>
            <person name="Yokobori S."/>
            <person name="Miyagawa K."/>
            <person name="Suzuki Y."/>
            <person name="Kubo T."/>
            <person name="Oyama M."/>
            <person name="Kohara Y."/>
            <person name="Fujiyama A."/>
            <person name="Arakawa K."/>
            <person name="Katayama T."/>
            <person name="Toyoda A."/>
            <person name="Kunieda T."/>
        </authorList>
    </citation>
    <scope>NUCLEOTIDE SEQUENCE [LARGE SCALE GENOMIC DNA]</scope>
    <source>
        <strain evidence="1 2">YOKOZUNA-1</strain>
    </source>
</reference>